<sequence>METPTNGVHAGSLGRRISAGRLHLHLLLHDLRSRTPEVIACYECVLFDPTGTSYCSRMMLRDVKMFCLSGSREGPNLCNLKFQKYGSSPYRVQELTNVVRSGRCMEFQLDWVATGVHETPEQHGRLLAHLLTSLTFVMSHP</sequence>
<protein>
    <submittedName>
        <fullName evidence="1">Uncharacterized protein</fullName>
    </submittedName>
</protein>
<name>M8ARY9_AEGTA</name>
<evidence type="ECO:0000313" key="1">
    <source>
        <dbReference type="EnsemblPlants" id="EMT04184"/>
    </source>
</evidence>
<dbReference type="AlphaFoldDB" id="M8ARY9"/>
<accession>M8ARY9</accession>
<organism evidence="1">
    <name type="scientific">Aegilops tauschii</name>
    <name type="common">Tausch's goatgrass</name>
    <name type="synonym">Aegilops squarrosa</name>
    <dbReference type="NCBI Taxonomy" id="37682"/>
    <lineage>
        <taxon>Eukaryota</taxon>
        <taxon>Viridiplantae</taxon>
        <taxon>Streptophyta</taxon>
        <taxon>Embryophyta</taxon>
        <taxon>Tracheophyta</taxon>
        <taxon>Spermatophyta</taxon>
        <taxon>Magnoliopsida</taxon>
        <taxon>Liliopsida</taxon>
        <taxon>Poales</taxon>
        <taxon>Poaceae</taxon>
        <taxon>BOP clade</taxon>
        <taxon>Pooideae</taxon>
        <taxon>Triticodae</taxon>
        <taxon>Triticeae</taxon>
        <taxon>Triticinae</taxon>
        <taxon>Aegilops</taxon>
    </lineage>
</organism>
<dbReference type="EnsemblPlants" id="EMT04184">
    <property type="protein sequence ID" value="EMT04184"/>
    <property type="gene ID" value="F775_06400"/>
</dbReference>
<reference evidence="1" key="1">
    <citation type="submission" date="2015-06" db="UniProtKB">
        <authorList>
            <consortium name="EnsemblPlants"/>
        </authorList>
    </citation>
    <scope>IDENTIFICATION</scope>
</reference>
<proteinExistence type="predicted"/>